<dbReference type="STRING" id="5601.A0A0D2FM72"/>
<evidence type="ECO:0000313" key="2">
    <source>
        <dbReference type="EMBL" id="KIW69233.1"/>
    </source>
</evidence>
<dbReference type="EMBL" id="KN846958">
    <property type="protein sequence ID" value="KIW69233.1"/>
    <property type="molecule type" value="Genomic_DNA"/>
</dbReference>
<feature type="region of interest" description="Disordered" evidence="1">
    <location>
        <begin position="436"/>
        <end position="627"/>
    </location>
</feature>
<feature type="compositionally biased region" description="Polar residues" evidence="1">
    <location>
        <begin position="443"/>
        <end position="452"/>
    </location>
</feature>
<feature type="region of interest" description="Disordered" evidence="1">
    <location>
        <begin position="159"/>
        <end position="314"/>
    </location>
</feature>
<accession>A0A0D2FM72</accession>
<keyword evidence="3" id="KW-1185">Reference proteome</keyword>
<name>A0A0D2FM72_9EURO</name>
<feature type="compositionally biased region" description="Polar residues" evidence="1">
    <location>
        <begin position="517"/>
        <end position="551"/>
    </location>
</feature>
<dbReference type="Proteomes" id="UP000054266">
    <property type="component" value="Unassembled WGS sequence"/>
</dbReference>
<feature type="compositionally biased region" description="Basic and acidic residues" evidence="1">
    <location>
        <begin position="489"/>
        <end position="509"/>
    </location>
</feature>
<gene>
    <name evidence="2" type="ORF">PV04_05122</name>
</gene>
<feature type="compositionally biased region" description="Low complexity" evidence="1">
    <location>
        <begin position="227"/>
        <end position="245"/>
    </location>
</feature>
<feature type="compositionally biased region" description="Polar residues" evidence="1">
    <location>
        <begin position="177"/>
        <end position="203"/>
    </location>
</feature>
<feature type="compositionally biased region" description="Polar residues" evidence="1">
    <location>
        <begin position="299"/>
        <end position="310"/>
    </location>
</feature>
<proteinExistence type="predicted"/>
<organism evidence="2 3">
    <name type="scientific">Phialophora macrospora</name>
    <dbReference type="NCBI Taxonomy" id="1851006"/>
    <lineage>
        <taxon>Eukaryota</taxon>
        <taxon>Fungi</taxon>
        <taxon>Dikarya</taxon>
        <taxon>Ascomycota</taxon>
        <taxon>Pezizomycotina</taxon>
        <taxon>Eurotiomycetes</taxon>
        <taxon>Chaetothyriomycetidae</taxon>
        <taxon>Chaetothyriales</taxon>
        <taxon>Herpotrichiellaceae</taxon>
        <taxon>Phialophora</taxon>
    </lineage>
</organism>
<dbReference type="AlphaFoldDB" id="A0A0D2FM72"/>
<feature type="region of interest" description="Disordered" evidence="1">
    <location>
        <begin position="95"/>
        <end position="130"/>
    </location>
</feature>
<feature type="compositionally biased region" description="Polar residues" evidence="1">
    <location>
        <begin position="110"/>
        <end position="120"/>
    </location>
</feature>
<dbReference type="HOGENOM" id="CLU_027656_0_0_1"/>
<evidence type="ECO:0000313" key="3">
    <source>
        <dbReference type="Proteomes" id="UP000054266"/>
    </source>
</evidence>
<evidence type="ECO:0000256" key="1">
    <source>
        <dbReference type="SAM" id="MobiDB-lite"/>
    </source>
</evidence>
<sequence>MPWPAKPPMTLKEAKRAYKKDGATVRYTASQMARADKIDAQEEKRKKALARDRQRVENKRKREEKAERERRVRQKMLEEGRINIEDTWGKVTASQPRLNKFFGQKGAATSVKSDSRNATSTDKETALPEDLVAADRSPGHRDVVQEAIPTTISKAVLAPSTTKDLTLPSAGKDQHVQAATPSSTHSRSSALRVLSPSQVNARSPVTAKAVNKSHCKPSPKWVEVPRSGLSVSSSSSASPKSTGQSLRAWPRSTGGNADSAGSSEELLPVRVGINAGSKNVNPNGHRLKCSTPEEEGVDKTQTAGACPSQSTVDMDEDEDFTDGIDDETFLLLCATQKPIQIAPSTATSTGTGEALRSPTSTVRAQVCSSRKEAFGADFVTDNSRTVHAMTGPSNELSESFNSVFNEIEDEDLLALAEEVEADLASTNSTPTVAPAAAKIENARSPTLAQQQPLKARETRKPQFVTPSGRSTITRHESPFQERSLAPTRRPPEKNPGEVAKLEAKHDFSREYAMSRNCRGSVSRLSNSRAPESNARVSGTNDRATGTNLRATSKNHRVAVSTPRAGGLNPSSLNTEPPVHNKRLSPPRQQAQRPEPSPAPVLGPKPTKRHRYPWDDNHMDEFPGLGPSTQALSLELLEKVEAQIRDEERRLQAR</sequence>
<feature type="compositionally biased region" description="Basic and acidic residues" evidence="1">
    <location>
        <begin position="34"/>
        <end position="71"/>
    </location>
</feature>
<feature type="compositionally biased region" description="Polar residues" evidence="1">
    <location>
        <begin position="253"/>
        <end position="262"/>
    </location>
</feature>
<protein>
    <submittedName>
        <fullName evidence="2">Uncharacterized protein</fullName>
    </submittedName>
</protein>
<feature type="region of interest" description="Disordered" evidence="1">
    <location>
        <begin position="33"/>
        <end position="71"/>
    </location>
</feature>
<feature type="compositionally biased region" description="Basic and acidic residues" evidence="1">
    <location>
        <begin position="611"/>
        <end position="620"/>
    </location>
</feature>
<reference evidence="2 3" key="1">
    <citation type="submission" date="2015-01" db="EMBL/GenBank/DDBJ databases">
        <title>The Genome Sequence of Capronia semiimmersa CBS27337.</title>
        <authorList>
            <consortium name="The Broad Institute Genomics Platform"/>
            <person name="Cuomo C."/>
            <person name="de Hoog S."/>
            <person name="Gorbushina A."/>
            <person name="Stielow B."/>
            <person name="Teixiera M."/>
            <person name="Abouelleil A."/>
            <person name="Chapman S.B."/>
            <person name="Priest M."/>
            <person name="Young S.K."/>
            <person name="Wortman J."/>
            <person name="Nusbaum C."/>
            <person name="Birren B."/>
        </authorList>
    </citation>
    <scope>NUCLEOTIDE SEQUENCE [LARGE SCALE GENOMIC DNA]</scope>
    <source>
        <strain evidence="2 3">CBS 27337</strain>
    </source>
</reference>